<evidence type="ECO:0000313" key="3">
    <source>
        <dbReference type="Proteomes" id="UP000172127"/>
    </source>
</evidence>
<dbReference type="RefSeq" id="YP_164137.1">
    <property type="nucleotide sequence ID" value="NC_006549.1"/>
</dbReference>
<evidence type="ECO:0000256" key="1">
    <source>
        <dbReference type="SAM" id="Phobius"/>
    </source>
</evidence>
<feature type="transmembrane region" description="Helical" evidence="1">
    <location>
        <begin position="33"/>
        <end position="51"/>
    </location>
</feature>
<accession>Q5YFM3</accession>
<proteinExistence type="predicted"/>
<keyword evidence="1" id="KW-0812">Transmembrane</keyword>
<feature type="transmembrane region" description="Helical" evidence="1">
    <location>
        <begin position="6"/>
        <end position="24"/>
    </location>
</feature>
<dbReference type="KEGG" id="vg:3197016"/>
<keyword evidence="1" id="KW-0472">Membrane</keyword>
<evidence type="ECO:0000313" key="2">
    <source>
        <dbReference type="EMBL" id="AAS18057.1"/>
    </source>
</evidence>
<feature type="transmembrane region" description="Helical" evidence="1">
    <location>
        <begin position="57"/>
        <end position="74"/>
    </location>
</feature>
<protein>
    <submittedName>
        <fullName evidence="2">Uncharacterized protein</fullName>
    </submittedName>
</protein>
<keyword evidence="3" id="KW-1185">Reference proteome</keyword>
<dbReference type="GeneID" id="3197016"/>
<reference evidence="2 3" key="1">
    <citation type="journal article" date="2004" name="J. Virol.">
        <title>Functional genomics analysis of Singapore grouper iridovirus: complete sequence determination and proteomic analysis.</title>
        <authorList>
            <person name="Song W.J."/>
            <person name="Qin Q.W."/>
            <person name="Qiu J."/>
            <person name="Huang C.H."/>
            <person name="Wang F."/>
            <person name="Hew C.L."/>
        </authorList>
    </citation>
    <scope>NUCLEOTIDE SEQUENCE [LARGE SCALE GENOMIC DNA]</scope>
</reference>
<dbReference type="Proteomes" id="UP000172127">
    <property type="component" value="Segment"/>
</dbReference>
<dbReference type="EMBL" id="AY521625">
    <property type="protein sequence ID" value="AAS18057.1"/>
    <property type="molecule type" value="Genomic_DNA"/>
</dbReference>
<keyword evidence="1" id="KW-1133">Transmembrane helix</keyword>
<gene>
    <name evidence="2" type="ORF">ORF042R</name>
</gene>
<name>Q5YFM3_9VIRU</name>
<sequence>MNYVNILIWTAIGVTLNFTLAKMFEDNEPTRKNVVVTLIIRISIVLLISNFFIDDNVLLTVFILALTTTSVPCIK</sequence>
<organism evidence="2 3">
    <name type="scientific">Singapore grouper iridovirus</name>
    <dbReference type="NCBI Taxonomy" id="262968"/>
    <lineage>
        <taxon>Viruses</taxon>
        <taxon>Varidnaviria</taxon>
        <taxon>Bamfordvirae</taxon>
        <taxon>Nucleocytoviricota</taxon>
        <taxon>Megaviricetes</taxon>
        <taxon>Pimascovirales</taxon>
        <taxon>Pimascovirales incertae sedis</taxon>
        <taxon>Iridoviridae</taxon>
        <taxon>Alphairidovirinae</taxon>
        <taxon>Ranavirus</taxon>
        <taxon>Ranavirus epinephelus1</taxon>
    </lineage>
</organism>